<organism evidence="6">
    <name type="scientific">Nilaparvata lugens</name>
    <name type="common">Brown planthopper</name>
    <dbReference type="NCBI Taxonomy" id="108931"/>
    <lineage>
        <taxon>Eukaryota</taxon>
        <taxon>Metazoa</taxon>
        <taxon>Ecdysozoa</taxon>
        <taxon>Arthropoda</taxon>
        <taxon>Hexapoda</taxon>
        <taxon>Insecta</taxon>
        <taxon>Pterygota</taxon>
        <taxon>Neoptera</taxon>
        <taxon>Paraneoptera</taxon>
        <taxon>Hemiptera</taxon>
        <taxon>Auchenorrhyncha</taxon>
        <taxon>Fulgoroidea</taxon>
        <taxon>Delphacidae</taxon>
        <taxon>Delphacinae</taxon>
        <taxon>Nilaparvata</taxon>
    </lineage>
</organism>
<dbReference type="InterPro" id="IPR011030">
    <property type="entry name" value="Lipovitellin_superhlx_dom"/>
</dbReference>
<evidence type="ECO:0000256" key="4">
    <source>
        <dbReference type="SAM" id="SignalP"/>
    </source>
</evidence>
<dbReference type="Gene3D" id="1.25.10.20">
    <property type="entry name" value="Vitellinogen, superhelical"/>
    <property type="match status" value="1"/>
</dbReference>
<dbReference type="Gene3D" id="2.20.50.20">
    <property type="entry name" value="Lipovitellin. Chain A, domain 3"/>
    <property type="match status" value="1"/>
</dbReference>
<evidence type="ECO:0000313" key="6">
    <source>
        <dbReference type="EMBL" id="BAG75121.1"/>
    </source>
</evidence>
<dbReference type="SMART" id="SM01169">
    <property type="entry name" value="DUF1943"/>
    <property type="match status" value="1"/>
</dbReference>
<dbReference type="Gene3D" id="2.30.230.10">
    <property type="entry name" value="Lipovitellin, beta-sheet shell regions, chain A"/>
    <property type="match status" value="1"/>
</dbReference>
<gene>
    <name evidence="6" type="primary">Lp</name>
</gene>
<feature type="signal peptide" evidence="4">
    <location>
        <begin position="1"/>
        <end position="22"/>
    </location>
</feature>
<protein>
    <submittedName>
        <fullName evidence="6">Lipophorin</fullName>
    </submittedName>
</protein>
<feature type="chain" id="PRO_5002836808" evidence="4">
    <location>
        <begin position="23"/>
        <end position="3360"/>
    </location>
</feature>
<sequence length="3360" mass="371615">MGNRRGLLTLGILCTLTAVVYADKCRSGCQGASSGFFKYEEGASYKYKLDGATVTTVAGAQGDVSKVTITADVQVSVAPQCSYVLKVANVQVNGPDGKAYNGLGDLEAHPVKFSLNDGRIENEVCSEEGDSHEALNIKRAIISLFQASVHKDSGVTTHYETDVFGVCPTDFEFSKSGNSHRIKKTRNLNQCAHREILNFPVISASYSLNSAFQSSPILSSSLKVEQQIKDGVLESAVSDEKYYYQPHLSIDSGATVAVKTKLTFVSKAKGAISAAANKPSTLIFSAPLHSDPSCSADTIQKALAAAESSTEPHIRPSAASDFANLVEVISRANKADIVSVYNAAKGKETSKKLLLDAITRASNGDAVEVMAELVKGNELSELQKGFWILNLGFVKHVTKASLKAVIPLLDNAPHIAYLGIGSFAGRFCNLHDCQNVPEFKELLSKLAAPVFAGCKVDSIENENKLIASLKGLHNVHHLTDEVAGKLAACAQDKSVKTRIRVAALEAFQSDASKSKIREASIAILKDLSEDSEIRIKAYLSLVECPCNKVADVIKNVLDNEKSNQVGSFIVSHLRNVRASTNPDKAHAKHFLGAIHTGNKFPIDVRRFSTNHELSYSLDAVNVGTAAEANVIFSEQSFVPRSVNLNLTTQVFGHAFNLFEVNARSENIDYLLEKYFGPKGYFPTHNPHDIFDTVAKTSKSLADKIKERYENTIRPKRSIQGVDFCFRQETLLLAVLILTTRTWDIDLSLKMFGAEVGWYTYTGSGKKFDMSFIDNIFNKVDSSLDKAKNFDIDYKKHATFLDAEAIYPTGLGFPLKVSTRGSSAMRLKVDGKFDLPAMLKDPKNANLDFELIPSAAIELSGQLTFDAYVVESGARIAGNIHSATGSSVSVRLLEDRGVDVKFGLPVKKQEVVNFKSHYHTVSRERGHMRVETPIKFSARKQEYKGCFDQLEELIGLTFCGDVSFPWDGKKALSPAYGTTTLSARIEKDDDSLTTYHFKAYLNNKDPNKAEFEILLDTPNSKTNRKISFNLDLAQAPNKRLSAVLTSPWKALSLEGQITNTDKEGSVFVKIVHDGTEYYAKAGVNIDGDENHKTLKPMLEYKAPEFEMKKKGLIGFKGGKTDKGQKAVAVEGIIKLDKDPASGKRTYTLQSVKVSTGRNQFVFDGTLVHDDTHLDTDLKVSADKEVYKIVSKLAKTISATEKAGSAYIEFTPTQSPDLGLVVDWKGKKTPYTVENDLTVVHGHDPKSTESKITIHQFVKFCFEKEKPFEFATKNSVSYPLVGLSGAIEAEAIRNKVSYLLDGTYGKQQVSSSLNAQTEIAKKGDYDVTFKAKVLENSVELHAKREIPSDTKSKLTNWLEIKPGGKYVFNANVIHNFKRENFHNHISADIKMPTDPKSAKLEAGIKNNKKEFSAELNAVAGSKKYVEFEVAVQKTKPQGSFKANLPPNFESQGSYTADSGKGSGSFMLHFPRKERKIEGKSEISYGSNKYKGFVDICWDAIKNPSKSLKIETDSEIKSKFINSDNTITYLGDQKTKLHFKGSVAEKPDEEALQTEAELVLPSGRKYSGKYFGKYSHQADDYNAEVDTEFSHQPPQGTACKIAFKANAKNINAAKRTIDGQATFSMVDPEGKDLKAHTVLKKALNGDKWIILAQGSVSGSKIKYPVSAKFDSEVSDQFLRSAYVSSDHSFSPASYQMSASVGNEISVASNGKVNGHQMNHDLEVKLPAEYNIKSFKWASTNYFDPAEKIKMTNALNWNDNKFFKIPPKVTAKANGLAGKLVWESDAKSQRTLTANVHYQPTASGDRAFDAAVKLAYEGKVADVNVKAEYAKASETAQVHLNGNLPQQGKFDISVKNKATPGGKGFQTDISLNVNEKKITVTNHVELDPENPLVDLVAEHPQGKSKVYVKLEKKGQRHWAGESKVVWVGNGGGSLAIDGEAQYESIDDFFIKMNADSPKLKIDKYNVEVANKNKGAKKVVTFQAKMADKTLFSGNANYNFKDDGKTKTVDGTGSITIGDQTHPLKFKYTRDSLTADSDGEDGNTIKVNMGYGKSTFDVYSKMTATVFHIKRTYCKEAGADCSKAEIFSKVKKYSLQDYEYEFNVNLDLSKIFKTTDDLSVKITTKRNGFILDHNFELQRNPESKIKYHIFIQPNQAGAVLTLPKRTVAAEVKYELPKSQKKLGVVVLEASLWLNKEKAPQEKTSLSFHADVAKSGEGGSFSGELKASHPALGKDLVISGHTTIFDNWNKIVDANWEIDAFAKKEQMVTVHYKTVKSKEKESFSAQDSFTVRGLIEFDCKRVIASTKSSQLKYDFVCSYVDSEKTKREASTKIEVNPTGVIYSVKIPDHTLASMVVKRKSSGNDYTYTGEYEFLGQKYSESVEIKNHNTLKYHFIFDKTGKNKKFEAELGYAMGQIAEFKNSFAGKELGHLQVSLNEGDFLKSKYNYNTNNLKEFVGFIREDYVANVKKFSKIFQTAIEKSGKEIVHKIEVVQKALPDFAPVVKKYTEEIKALREEVVNEKNIQEAADYIKGVLSVVLEQFVVILEEVAKVTESLLAVFNEAATKLKDALKRVMPILSDSYEKITKIFINVLEEYLKFSVEVISYALDKIKEHEEEIQVIVSAVTEFASEIGQLAAKAFVQIKAQVKDFVEPFVEQVKALPVFAMIKEKYEDLSKNGIPEEFWTEYHDAVNQIKEIAPTTELGQFLTTAATYIEKLLRNEKVDNFETLKTLYKEFVAAINSVVAYVQNHIPQDRLVKPVFTYIPLPVVSMKIPKGALRLSPLNWLRSPDIPSIAEVFYTYKPSLNPHNYIPPFSGRAYLVGGTDFFTFDKSHVQFKGDGHYVLAQDFVDGNFTISAKIKGGKLEGVVLSDRVDSVELTNKETVNVNGAPQEYPCNRVRYGRGVATRQPTCTTSRAPGCSVLPTCISVRSTFPATTLARPRVCWVLSTTRSTMNCRCLTVSWPLRQVKFNPTCTAFFGGDSSLSDCYPYVRPASFKKACNFVTSSGGDACDVAYAYHAACHDANSKVAVPDQCMKCKVGGKTISAEHQGVNAYSLDGGKVSVADVADTPDGNRGLYPLRRPTLCWLYNRSSRTRRCFNKLVVPPGRISQKDFKDKGITDVHFSLIGFGAPGMQWPQHYTTNGKIDFSGKSSIYFSKKDSAPKEAAADEHDKYMQKLKAFKHNLELEFGMSQMAIAFKEARDYPFRPDAVKSIIGVLAAPCERSFMPISLQHARAIGHAIFFKLHGVQFHVITQVQNLEYSDKEQAIVPSVVAFNNENIYLLTDKKKPANDLNAYGLTYGKDMCVTFTTLNGGTVFNSANFVGAKPDAQKAILASDVINPGRPVDLETADYRSHLRSVGGIPVQQRLG</sequence>
<comment type="caution">
    <text evidence="3">Lacks conserved residue(s) required for the propagation of feature annotation.</text>
</comment>
<dbReference type="InterPro" id="IPR015255">
    <property type="entry name" value="Vitellinogen_open_b-sht"/>
</dbReference>
<dbReference type="Gene3D" id="2.20.80.10">
    <property type="entry name" value="Lipovitellin-phosvitin complex, chain A, domain 4"/>
    <property type="match status" value="1"/>
</dbReference>
<proteinExistence type="evidence at transcript level"/>
<evidence type="ECO:0000256" key="3">
    <source>
        <dbReference type="PROSITE-ProRule" id="PRU00557"/>
    </source>
</evidence>
<keyword evidence="3" id="KW-1015">Disulfide bond</keyword>
<keyword evidence="1 4" id="KW-0732">Signal</keyword>
<dbReference type="OrthoDB" id="6484170at2759"/>
<feature type="domain" description="Vitellogenin" evidence="5">
    <location>
        <begin position="39"/>
        <end position="642"/>
    </location>
</feature>
<dbReference type="InterPro" id="IPR001747">
    <property type="entry name" value="Vitellogenin_N"/>
</dbReference>
<evidence type="ECO:0000259" key="5">
    <source>
        <dbReference type="PROSITE" id="PS51211"/>
    </source>
</evidence>
<dbReference type="InterPro" id="IPR015816">
    <property type="entry name" value="Vitellinogen_b-sht_N"/>
</dbReference>
<name>B5UHA6_NILLU</name>
<accession>B5UHA6</accession>
<dbReference type="SUPFAM" id="SSF56968">
    <property type="entry name" value="Lipovitellin-phosvitin complex, beta-sheet shell regions"/>
    <property type="match status" value="2"/>
</dbReference>
<dbReference type="Pfam" id="PF01347">
    <property type="entry name" value="Vitellogenin_N"/>
    <property type="match status" value="1"/>
</dbReference>
<dbReference type="SMART" id="SM00638">
    <property type="entry name" value="LPD_N"/>
    <property type="match status" value="1"/>
</dbReference>
<dbReference type="PANTHER" id="PTHR23345:SF36">
    <property type="entry name" value="APOLIPOPHORINS"/>
    <property type="match status" value="1"/>
</dbReference>
<dbReference type="Pfam" id="PF09172">
    <property type="entry name" value="Vit_open_b-sht"/>
    <property type="match status" value="1"/>
</dbReference>
<keyword evidence="2" id="KW-0325">Glycoprotein</keyword>
<dbReference type="SUPFAM" id="SSF48431">
    <property type="entry name" value="Lipovitellin-phosvitin complex, superhelical domain"/>
    <property type="match status" value="1"/>
</dbReference>
<reference evidence="6" key="1">
    <citation type="submission" date="2008-10" db="EMBL/GenBank/DDBJ databases">
        <title>Cloning of lipophorin mRNA from the rice brown planthopper Nilaparvata lugens.</title>
        <authorList>
            <person name="Sharma P.N."/>
            <person name="Tufail M."/>
            <person name="Takeda M."/>
            <person name="Nakamura C."/>
        </authorList>
    </citation>
    <scope>NUCLEOTIDE SEQUENCE</scope>
    <source>
        <tissue evidence="6">Whole body</tissue>
    </source>
</reference>
<dbReference type="InterPro" id="IPR015817">
    <property type="entry name" value="Vitellinogen_open_b-sht_sub1"/>
</dbReference>
<dbReference type="InterPro" id="IPR015819">
    <property type="entry name" value="Lipid_transp_b-sht_shell"/>
</dbReference>
<dbReference type="GO" id="GO:0005319">
    <property type="term" value="F:lipid transporter activity"/>
    <property type="evidence" value="ECO:0007669"/>
    <property type="project" value="InterPro"/>
</dbReference>
<dbReference type="PANTHER" id="PTHR23345">
    <property type="entry name" value="VITELLOGENIN-RELATED"/>
    <property type="match status" value="1"/>
</dbReference>
<feature type="disulfide bond" evidence="3">
    <location>
        <begin position="428"/>
        <end position="433"/>
    </location>
</feature>
<evidence type="ECO:0000256" key="2">
    <source>
        <dbReference type="ARBA" id="ARBA00023180"/>
    </source>
</evidence>
<evidence type="ECO:0000256" key="1">
    <source>
        <dbReference type="ARBA" id="ARBA00022729"/>
    </source>
</evidence>
<dbReference type="EMBL" id="AB465596">
    <property type="protein sequence ID" value="BAG75121.1"/>
    <property type="molecule type" value="mRNA"/>
</dbReference>
<dbReference type="InterPro" id="IPR050733">
    <property type="entry name" value="Vitellogenin/Apolipophorin"/>
</dbReference>
<dbReference type="PROSITE" id="PS51211">
    <property type="entry name" value="VITELLOGENIN"/>
    <property type="match status" value="1"/>
</dbReference>